<evidence type="ECO:0000256" key="9">
    <source>
        <dbReference type="ARBA" id="ARBA00050776"/>
    </source>
</evidence>
<dbReference type="InterPro" id="IPR016454">
    <property type="entry name" value="Cysteine_dSase"/>
</dbReference>
<organism evidence="12 13">
    <name type="scientific">Frankia casuarinae (strain DSM 45818 / CECT 9043 / HFP020203 / CcI3)</name>
    <dbReference type="NCBI Taxonomy" id="106370"/>
    <lineage>
        <taxon>Bacteria</taxon>
        <taxon>Bacillati</taxon>
        <taxon>Actinomycetota</taxon>
        <taxon>Actinomycetes</taxon>
        <taxon>Frankiales</taxon>
        <taxon>Frankiaceae</taxon>
        <taxon>Frankia</taxon>
    </lineage>
</organism>
<evidence type="ECO:0000256" key="4">
    <source>
        <dbReference type="ARBA" id="ARBA00022679"/>
    </source>
</evidence>
<dbReference type="InterPro" id="IPR015421">
    <property type="entry name" value="PyrdxlP-dep_Trfase_major"/>
</dbReference>
<evidence type="ECO:0000256" key="1">
    <source>
        <dbReference type="ARBA" id="ARBA00001933"/>
    </source>
</evidence>
<evidence type="ECO:0000313" key="13">
    <source>
        <dbReference type="Proteomes" id="UP000001937"/>
    </source>
</evidence>
<dbReference type="PIRSF" id="PIRSF005572">
    <property type="entry name" value="NifS"/>
    <property type="match status" value="1"/>
</dbReference>
<dbReference type="PROSITE" id="PS00595">
    <property type="entry name" value="AA_TRANSFER_CLASS_5"/>
    <property type="match status" value="1"/>
</dbReference>
<evidence type="ECO:0000256" key="8">
    <source>
        <dbReference type="ARBA" id="ARBA00023014"/>
    </source>
</evidence>
<dbReference type="InterPro" id="IPR000192">
    <property type="entry name" value="Aminotrans_V_dom"/>
</dbReference>
<keyword evidence="6" id="KW-0663">Pyridoxal phosphate</keyword>
<evidence type="ECO:0000256" key="7">
    <source>
        <dbReference type="ARBA" id="ARBA00023004"/>
    </source>
</evidence>
<sequence>MIYLDHNATTPVDPEVVRAMLPLLRDHFANPASSHPAGQAVARLVEGARRDVANLAGAQPRDVIFTSGATEAANLAIAGVLATAPPSCRRVLVGATEHRAVLAAAEAAARVHGAIVQTIRVHPDGTIDLNHLRALLQPVWDGSAVAGNGGVLGASVSKVALVAVMTANNETGTLNDPRPIAELAHGAGAFYLADITQTLGRMPVSVADAGIDLALASAHKLYGPKGTGALIAGRHARSQLAPLIHGGGQERGLRAGTVNTAGVVGFGAAARIAAAVMDDEAPRQRAQTELLHDLLVEWLGVDAVELNGPSERGGSRECRLPNTINLRFVGADADAVQACLPDVAVSAGSACHGGGAEPSHVLTAMGRSTTAAMESLRFSVGRFTSVDQIHAAAAAVARAVLRVRALEQNRSNDLFDGPTTEFRAQEIPTDRVFSRALRMPEVPAPRSAYP</sequence>
<dbReference type="InterPro" id="IPR020578">
    <property type="entry name" value="Aminotrans_V_PyrdxlP_BS"/>
</dbReference>
<keyword evidence="13" id="KW-1185">Reference proteome</keyword>
<evidence type="ECO:0000256" key="10">
    <source>
        <dbReference type="RuleBase" id="RU004504"/>
    </source>
</evidence>
<dbReference type="AlphaFoldDB" id="Q2J4H1"/>
<dbReference type="eggNOG" id="COG1104">
    <property type="taxonomic scope" value="Bacteria"/>
</dbReference>
<dbReference type="SUPFAM" id="SSF53383">
    <property type="entry name" value="PLP-dependent transferases"/>
    <property type="match status" value="1"/>
</dbReference>
<dbReference type="GO" id="GO:0031071">
    <property type="term" value="F:cysteine desulfurase activity"/>
    <property type="evidence" value="ECO:0007669"/>
    <property type="project" value="UniProtKB-EC"/>
</dbReference>
<evidence type="ECO:0000256" key="2">
    <source>
        <dbReference type="ARBA" id="ARBA00006490"/>
    </source>
</evidence>
<evidence type="ECO:0000313" key="12">
    <source>
        <dbReference type="EMBL" id="ABD13821.1"/>
    </source>
</evidence>
<accession>Q2J4H1</accession>
<dbReference type="KEGG" id="fra:Francci3_4475"/>
<comment type="similarity">
    <text evidence="2">Belongs to the class-V pyridoxal-phosphate-dependent aminotransferase family. NifS/IscS subfamily.</text>
</comment>
<dbReference type="GO" id="GO:0008483">
    <property type="term" value="F:transaminase activity"/>
    <property type="evidence" value="ECO:0007669"/>
    <property type="project" value="UniProtKB-KW"/>
</dbReference>
<dbReference type="GO" id="GO:0051536">
    <property type="term" value="F:iron-sulfur cluster binding"/>
    <property type="evidence" value="ECO:0007669"/>
    <property type="project" value="UniProtKB-KW"/>
</dbReference>
<gene>
    <name evidence="12" type="ordered locus">Francci3_4475</name>
</gene>
<keyword evidence="12" id="KW-0032">Aminotransferase</keyword>
<proteinExistence type="inferred from homology"/>
<evidence type="ECO:0000256" key="5">
    <source>
        <dbReference type="ARBA" id="ARBA00022723"/>
    </source>
</evidence>
<dbReference type="PhylomeDB" id="Q2J4H1"/>
<dbReference type="Proteomes" id="UP000001937">
    <property type="component" value="Chromosome"/>
</dbReference>
<keyword evidence="5" id="KW-0479">Metal-binding</keyword>
<dbReference type="PANTHER" id="PTHR11601">
    <property type="entry name" value="CYSTEINE DESULFURYLASE FAMILY MEMBER"/>
    <property type="match status" value="1"/>
</dbReference>
<evidence type="ECO:0000256" key="6">
    <source>
        <dbReference type="ARBA" id="ARBA00022898"/>
    </source>
</evidence>
<dbReference type="PANTHER" id="PTHR11601:SF34">
    <property type="entry name" value="CYSTEINE DESULFURASE"/>
    <property type="match status" value="1"/>
</dbReference>
<dbReference type="InterPro" id="IPR015422">
    <property type="entry name" value="PyrdxlP-dep_Trfase_small"/>
</dbReference>
<dbReference type="EC" id="2.8.1.7" evidence="3"/>
<comment type="cofactor">
    <cofactor evidence="1 10">
        <name>pyridoxal 5'-phosphate</name>
        <dbReference type="ChEBI" id="CHEBI:597326"/>
    </cofactor>
</comment>
<dbReference type="EMBL" id="CP000249">
    <property type="protein sequence ID" value="ABD13821.1"/>
    <property type="molecule type" value="Genomic_DNA"/>
</dbReference>
<dbReference type="Gene3D" id="1.10.260.50">
    <property type="match status" value="1"/>
</dbReference>
<evidence type="ECO:0000259" key="11">
    <source>
        <dbReference type="Pfam" id="PF00266"/>
    </source>
</evidence>
<evidence type="ECO:0000256" key="3">
    <source>
        <dbReference type="ARBA" id="ARBA00012239"/>
    </source>
</evidence>
<dbReference type="Pfam" id="PF00266">
    <property type="entry name" value="Aminotran_5"/>
    <property type="match status" value="1"/>
</dbReference>
<dbReference type="Gene3D" id="3.90.1150.10">
    <property type="entry name" value="Aspartate Aminotransferase, domain 1"/>
    <property type="match status" value="1"/>
</dbReference>
<dbReference type="HOGENOM" id="CLU_003433_0_1_11"/>
<protein>
    <recommendedName>
        <fullName evidence="3">cysteine desulfurase</fullName>
        <ecNumber evidence="3">2.8.1.7</ecNumber>
    </recommendedName>
</protein>
<name>Q2J4H1_FRACC</name>
<keyword evidence="4" id="KW-0808">Transferase</keyword>
<dbReference type="OrthoDB" id="9808002at2"/>
<comment type="catalytic activity">
    <reaction evidence="9">
        <text>(sulfur carrier)-H + L-cysteine = (sulfur carrier)-SH + L-alanine</text>
        <dbReference type="Rhea" id="RHEA:43892"/>
        <dbReference type="Rhea" id="RHEA-COMP:14737"/>
        <dbReference type="Rhea" id="RHEA-COMP:14739"/>
        <dbReference type="ChEBI" id="CHEBI:29917"/>
        <dbReference type="ChEBI" id="CHEBI:35235"/>
        <dbReference type="ChEBI" id="CHEBI:57972"/>
        <dbReference type="ChEBI" id="CHEBI:64428"/>
        <dbReference type="EC" id="2.8.1.7"/>
    </reaction>
</comment>
<dbReference type="RefSeq" id="WP_011438829.1">
    <property type="nucleotide sequence ID" value="NC_007777.1"/>
</dbReference>
<keyword evidence="7" id="KW-0408">Iron</keyword>
<reference evidence="12 13" key="1">
    <citation type="journal article" date="2007" name="Genome Res.">
        <title>Genome characteristics of facultatively symbiotic Frankia sp. strains reflect host range and host plant biogeography.</title>
        <authorList>
            <person name="Normand P."/>
            <person name="Lapierre P."/>
            <person name="Tisa L.S."/>
            <person name="Gogarten J.P."/>
            <person name="Alloisio N."/>
            <person name="Bagnarol E."/>
            <person name="Bassi C.A."/>
            <person name="Berry A.M."/>
            <person name="Bickhart D.M."/>
            <person name="Choisne N."/>
            <person name="Couloux A."/>
            <person name="Cournoyer B."/>
            <person name="Cruveiller S."/>
            <person name="Daubin V."/>
            <person name="Demange N."/>
            <person name="Francino M.P."/>
            <person name="Goltsman E."/>
            <person name="Huang Y."/>
            <person name="Kopp O.R."/>
            <person name="Labarre L."/>
            <person name="Lapidus A."/>
            <person name="Lavire C."/>
            <person name="Marechal J."/>
            <person name="Martinez M."/>
            <person name="Mastronunzio J.E."/>
            <person name="Mullin B.C."/>
            <person name="Niemann J."/>
            <person name="Pujic P."/>
            <person name="Rawnsley T."/>
            <person name="Rouy Z."/>
            <person name="Schenowitz C."/>
            <person name="Sellstedt A."/>
            <person name="Tavares F."/>
            <person name="Tomkins J.P."/>
            <person name="Vallenet D."/>
            <person name="Valverde C."/>
            <person name="Wall L.G."/>
            <person name="Wang Y."/>
            <person name="Medigue C."/>
            <person name="Benson D.R."/>
        </authorList>
    </citation>
    <scope>NUCLEOTIDE SEQUENCE [LARGE SCALE GENOMIC DNA]</scope>
    <source>
        <strain evidence="13">DSM 45818 / CECT 9043 / CcI3</strain>
    </source>
</reference>
<dbReference type="Gene3D" id="3.40.640.10">
    <property type="entry name" value="Type I PLP-dependent aspartate aminotransferase-like (Major domain)"/>
    <property type="match status" value="1"/>
</dbReference>
<feature type="domain" description="Aminotransferase class V" evidence="11">
    <location>
        <begin position="2"/>
        <end position="390"/>
    </location>
</feature>
<dbReference type="STRING" id="106370.Francci3_4475"/>
<dbReference type="InterPro" id="IPR015424">
    <property type="entry name" value="PyrdxlP-dep_Trfase"/>
</dbReference>
<keyword evidence="8" id="KW-0411">Iron-sulfur</keyword>
<dbReference type="GO" id="GO:0046872">
    <property type="term" value="F:metal ion binding"/>
    <property type="evidence" value="ECO:0007669"/>
    <property type="project" value="UniProtKB-KW"/>
</dbReference>